<evidence type="ECO:0000313" key="4">
    <source>
        <dbReference type="Proteomes" id="UP000041254"/>
    </source>
</evidence>
<feature type="signal peptide" evidence="2">
    <location>
        <begin position="1"/>
        <end position="19"/>
    </location>
</feature>
<keyword evidence="2" id="KW-0732">Signal</keyword>
<evidence type="ECO:0000256" key="2">
    <source>
        <dbReference type="SAM" id="SignalP"/>
    </source>
</evidence>
<feature type="chain" id="PRO_5005190552" description="H-type lectin domain-containing protein" evidence="2">
    <location>
        <begin position="20"/>
        <end position="536"/>
    </location>
</feature>
<dbReference type="Proteomes" id="UP000041254">
    <property type="component" value="Unassembled WGS sequence"/>
</dbReference>
<keyword evidence="4" id="KW-1185">Reference proteome</keyword>
<evidence type="ECO:0000256" key="1">
    <source>
        <dbReference type="SAM" id="MobiDB-lite"/>
    </source>
</evidence>
<protein>
    <recommendedName>
        <fullName evidence="5">H-type lectin domain-containing protein</fullName>
    </recommendedName>
</protein>
<dbReference type="AlphaFoldDB" id="A0A0G4GVK6"/>
<evidence type="ECO:0008006" key="5">
    <source>
        <dbReference type="Google" id="ProtNLM"/>
    </source>
</evidence>
<feature type="region of interest" description="Disordered" evidence="1">
    <location>
        <begin position="57"/>
        <end position="77"/>
    </location>
</feature>
<sequence>MLRPLLLVLLAVAACGASGHRGGIEPDPALVSSTFLSITSSPRNYSIAVEGAAAASKEAEGKDAAVGGETMDGPLPVSSIKQNISLIKSRGQTENEAAEPPFNPEEAHEMLMDKNQTVMSFVEADGGVEIAVEQPPLMPQIPPRLMTRPPRILSSEQGGPNNTNDFVEQEKDVGSAHFGFGRFSMNLGRSQTRGREVNAFQADSLLGIDFDRRYFPTSRHPSEAAFVLTPRDDGRRVGVWMIDCYNKTCCVPDGWDSDLIMSWLPYPKRAWIAETGSARVPESGSFPWKTVEIPFRYKYTEVPIVFVTVRTSGDFQGVIAHTLGRVETDRFFVRLQRVDLNVDVSSCREQGWTDIDHVYVDWMALPAESAFSMDFSTYELYPVGGAVRGRDKIRLKIPSGFADFVGVENRTQVAINIARETLKLEITFPKGQEFSNAPTVWATVELPHPLGVAKDEEHDAGPIAAVSVQKVTTSGFVLNSRRLDSQFSWYPYNAIVHWMAIDTGLCTYPDPDDQPWYSTFGFGADRERIGCTTPTQ</sequence>
<evidence type="ECO:0000313" key="3">
    <source>
        <dbReference type="EMBL" id="CEM34983.1"/>
    </source>
</evidence>
<name>A0A0G4GVK6_VITBC</name>
<proteinExistence type="predicted"/>
<accession>A0A0G4GVK6</accession>
<organism evidence="3 4">
    <name type="scientific">Vitrella brassicaformis (strain CCMP3155)</name>
    <dbReference type="NCBI Taxonomy" id="1169540"/>
    <lineage>
        <taxon>Eukaryota</taxon>
        <taxon>Sar</taxon>
        <taxon>Alveolata</taxon>
        <taxon>Colpodellida</taxon>
        <taxon>Vitrellaceae</taxon>
        <taxon>Vitrella</taxon>
    </lineage>
</organism>
<gene>
    <name evidence="3" type="ORF">Vbra_18780</name>
</gene>
<dbReference type="PROSITE" id="PS51257">
    <property type="entry name" value="PROKAR_LIPOPROTEIN"/>
    <property type="match status" value="1"/>
</dbReference>
<reference evidence="3 4" key="1">
    <citation type="submission" date="2014-11" db="EMBL/GenBank/DDBJ databases">
        <authorList>
            <person name="Zhu J."/>
            <person name="Qi W."/>
            <person name="Song R."/>
        </authorList>
    </citation>
    <scope>NUCLEOTIDE SEQUENCE [LARGE SCALE GENOMIC DNA]</scope>
</reference>
<dbReference type="VEuPathDB" id="CryptoDB:Vbra_18780"/>
<dbReference type="InParanoid" id="A0A0G4GVK6"/>
<dbReference type="EMBL" id="CDMY01000840">
    <property type="protein sequence ID" value="CEM34983.1"/>
    <property type="molecule type" value="Genomic_DNA"/>
</dbReference>